<proteinExistence type="predicted"/>
<sequence length="52" mass="6085">TVCFPKIWTKSKTRNWLTNKHLENELCIAVSQTQPDLDMLVWEVQAKLSLNL</sequence>
<dbReference type="AlphaFoldDB" id="A0A0B6Y5Q5"/>
<feature type="non-terminal residue" evidence="1">
    <location>
        <position position="1"/>
    </location>
</feature>
<name>A0A0B6Y5Q5_9EUPU</name>
<organism evidence="1">
    <name type="scientific">Arion vulgaris</name>
    <dbReference type="NCBI Taxonomy" id="1028688"/>
    <lineage>
        <taxon>Eukaryota</taxon>
        <taxon>Metazoa</taxon>
        <taxon>Spiralia</taxon>
        <taxon>Lophotrochozoa</taxon>
        <taxon>Mollusca</taxon>
        <taxon>Gastropoda</taxon>
        <taxon>Heterobranchia</taxon>
        <taxon>Euthyneura</taxon>
        <taxon>Panpulmonata</taxon>
        <taxon>Eupulmonata</taxon>
        <taxon>Stylommatophora</taxon>
        <taxon>Helicina</taxon>
        <taxon>Arionoidea</taxon>
        <taxon>Arionidae</taxon>
        <taxon>Arion</taxon>
    </lineage>
</organism>
<gene>
    <name evidence="1" type="primary">ORF12714</name>
</gene>
<dbReference type="EMBL" id="HACG01004306">
    <property type="protein sequence ID" value="CEK51171.1"/>
    <property type="molecule type" value="Transcribed_RNA"/>
</dbReference>
<reference evidence="1" key="1">
    <citation type="submission" date="2014-12" db="EMBL/GenBank/DDBJ databases">
        <title>Insight into the proteome of Arion vulgaris.</title>
        <authorList>
            <person name="Aradska J."/>
            <person name="Bulat T."/>
            <person name="Smidak R."/>
            <person name="Sarate P."/>
            <person name="Gangsoo J."/>
            <person name="Sialana F."/>
            <person name="Bilban M."/>
            <person name="Lubec G."/>
        </authorList>
    </citation>
    <scope>NUCLEOTIDE SEQUENCE</scope>
    <source>
        <tissue evidence="1">Skin</tissue>
    </source>
</reference>
<accession>A0A0B6Y5Q5</accession>
<evidence type="ECO:0000313" key="1">
    <source>
        <dbReference type="EMBL" id="CEK51171.1"/>
    </source>
</evidence>
<protein>
    <submittedName>
        <fullName evidence="1">Uncharacterized protein</fullName>
    </submittedName>
</protein>